<dbReference type="EMBL" id="CAKM01000226">
    <property type="protein sequence ID" value="CCJ29944.1"/>
    <property type="molecule type" value="Genomic_DNA"/>
</dbReference>
<organism evidence="2">
    <name type="scientific">Pneumocystis jirovecii</name>
    <name type="common">Human pneumocystis pneumonia agent</name>
    <dbReference type="NCBI Taxonomy" id="42068"/>
    <lineage>
        <taxon>Eukaryota</taxon>
        <taxon>Fungi</taxon>
        <taxon>Dikarya</taxon>
        <taxon>Ascomycota</taxon>
        <taxon>Taphrinomycotina</taxon>
        <taxon>Pneumocystomycetes</taxon>
        <taxon>Pneumocystaceae</taxon>
        <taxon>Pneumocystis</taxon>
    </lineage>
</organism>
<sequence>MEQYSKKKVVLRDVIGKSESKSSSMFFIVIIWSSGLRIKACWSERKWFLYLPLIPARFSLGSFV</sequence>
<reference evidence="1 2" key="1">
    <citation type="journal article" date="2012" name="MBio">
        <title>De novo assembly of the Pneumocystis jirovecii genome from a single bronchoalveolar lavage fluid specimen from a patient.</title>
        <authorList>
            <person name="Cisse O.H."/>
            <person name="Pagni M."/>
            <person name="Hauser P.M."/>
        </authorList>
    </citation>
    <scope>NUCLEOTIDE SEQUENCE [LARGE SCALE GENOMIC DNA]</scope>
    <source>
        <strain evidence="1 2">SE8</strain>
    </source>
</reference>
<accession>L0PCZ3</accession>
<protein>
    <submittedName>
        <fullName evidence="1">Uncharacterized protein</fullName>
    </submittedName>
</protein>
<evidence type="ECO:0000313" key="1">
    <source>
        <dbReference type="EMBL" id="CCJ29944.1"/>
    </source>
</evidence>
<dbReference type="VEuPathDB" id="FungiDB:PNEJI1_002485"/>
<gene>
    <name evidence="1" type="ORF">PNEJI1_002485</name>
</gene>
<proteinExistence type="predicted"/>
<dbReference type="InParanoid" id="L0PCZ3"/>
<comment type="caution">
    <text evidence="1">The sequence shown here is derived from an EMBL/GenBank/DDBJ whole genome shotgun (WGS) entry which is preliminary data.</text>
</comment>
<name>L0PCZ3_PNEJI</name>
<dbReference type="Proteomes" id="UP000010422">
    <property type="component" value="Unassembled WGS sequence"/>
</dbReference>
<dbReference type="AlphaFoldDB" id="L0PCZ3"/>
<evidence type="ECO:0000313" key="2">
    <source>
        <dbReference type="Proteomes" id="UP000010422"/>
    </source>
</evidence>